<evidence type="ECO:0000256" key="1">
    <source>
        <dbReference type="SAM" id="Phobius"/>
    </source>
</evidence>
<sequence>MPQPAAILMTKNRRLIPSTNLFTRFIISSLSFSGIDFILFIGHDYLSSLGSRCRLSVKKVFSPFFSTKVNSMSLYPTDEPFKSPEPFNNSFGALFVGISYLFRNCFTL</sequence>
<feature type="transmembrane region" description="Helical" evidence="1">
    <location>
        <begin position="21"/>
        <end position="42"/>
    </location>
</feature>
<dbReference type="AlphaFoldDB" id="Q936F3"/>
<organism evidence="2">
    <name type="scientific">Staphylococcus aureus</name>
    <dbReference type="NCBI Taxonomy" id="1280"/>
    <lineage>
        <taxon>Bacteria</taxon>
        <taxon>Bacillati</taxon>
        <taxon>Bacillota</taxon>
        <taxon>Bacilli</taxon>
        <taxon>Bacillales</taxon>
        <taxon>Staphylococcaceae</taxon>
        <taxon>Staphylococcus</taxon>
    </lineage>
</organism>
<evidence type="ECO:0000313" key="2">
    <source>
        <dbReference type="EMBL" id="AAL26685.1"/>
    </source>
</evidence>
<dbReference type="EMBL" id="U10927">
    <property type="protein sequence ID" value="AAL26685.1"/>
    <property type="molecule type" value="Genomic_DNA"/>
</dbReference>
<reference evidence="2" key="1">
    <citation type="journal article" date="2002" name="J. Bacteriol.">
        <title>Type 1 capsule genes of Staphylococcus aureus are carried in a staphylococcal cassette chromosome genetic element.</title>
        <authorList>
            <person name="Luong T.T."/>
            <person name="Ouyang S."/>
            <person name="Bush K."/>
            <person name="Lee C.Y."/>
        </authorList>
    </citation>
    <scope>NUCLEOTIDE SEQUENCE</scope>
    <source>
        <strain evidence="2">M</strain>
    </source>
</reference>
<keyword evidence="1" id="KW-1133">Transmembrane helix</keyword>
<name>Q936F3_STAAU</name>
<accession>Q936F3</accession>
<proteinExistence type="predicted"/>
<keyword evidence="1" id="KW-0812">Transmembrane</keyword>
<keyword evidence="1" id="KW-0472">Membrane</keyword>
<protein>
    <submittedName>
        <fullName evidence="2">Uncharacterized protein</fullName>
    </submittedName>
</protein>